<dbReference type="PANTHER" id="PTHR48112">
    <property type="entry name" value="HIGH MOBILITY GROUP PROTEIN DSP1"/>
    <property type="match status" value="1"/>
</dbReference>
<dbReference type="AlphaFoldDB" id="A0AAD1UIG5"/>
<feature type="compositionally biased region" description="Basic and acidic residues" evidence="3">
    <location>
        <begin position="49"/>
        <end position="60"/>
    </location>
</feature>
<dbReference type="Gene3D" id="1.10.30.10">
    <property type="entry name" value="High mobility group box domain"/>
    <property type="match status" value="1"/>
</dbReference>
<feature type="DNA-binding region" description="HMG box" evidence="2">
    <location>
        <begin position="77"/>
        <end position="145"/>
    </location>
</feature>
<evidence type="ECO:0000256" key="3">
    <source>
        <dbReference type="SAM" id="MobiDB-lite"/>
    </source>
</evidence>
<dbReference type="SMART" id="SM00398">
    <property type="entry name" value="HMG"/>
    <property type="match status" value="1"/>
</dbReference>
<comment type="caution">
    <text evidence="5">The sequence shown here is derived from an EMBL/GenBank/DDBJ whole genome shotgun (WGS) entry which is preliminary data.</text>
</comment>
<gene>
    <name evidence="5" type="ORF">ECRASSUSDP1_LOCUS9136</name>
</gene>
<protein>
    <recommendedName>
        <fullName evidence="4">HMG box domain-containing protein</fullName>
    </recommendedName>
</protein>
<evidence type="ECO:0000256" key="1">
    <source>
        <dbReference type="ARBA" id="ARBA00023125"/>
    </source>
</evidence>
<organism evidence="5 6">
    <name type="scientific">Euplotes crassus</name>
    <dbReference type="NCBI Taxonomy" id="5936"/>
    <lineage>
        <taxon>Eukaryota</taxon>
        <taxon>Sar</taxon>
        <taxon>Alveolata</taxon>
        <taxon>Ciliophora</taxon>
        <taxon>Intramacronucleata</taxon>
        <taxon>Spirotrichea</taxon>
        <taxon>Hypotrichia</taxon>
        <taxon>Euplotida</taxon>
        <taxon>Euplotidae</taxon>
        <taxon>Moneuplotes</taxon>
    </lineage>
</organism>
<evidence type="ECO:0000259" key="4">
    <source>
        <dbReference type="PROSITE" id="PS50118"/>
    </source>
</evidence>
<evidence type="ECO:0000313" key="5">
    <source>
        <dbReference type="EMBL" id="CAI2367848.1"/>
    </source>
</evidence>
<evidence type="ECO:0000256" key="2">
    <source>
        <dbReference type="PROSITE-ProRule" id="PRU00267"/>
    </source>
</evidence>
<dbReference type="InterPro" id="IPR036910">
    <property type="entry name" value="HMG_box_dom_sf"/>
</dbReference>
<dbReference type="EMBL" id="CAMPGE010008969">
    <property type="protein sequence ID" value="CAI2367848.1"/>
    <property type="molecule type" value="Genomic_DNA"/>
</dbReference>
<dbReference type="PANTHER" id="PTHR48112:SF22">
    <property type="entry name" value="MITOCHONDRIAL TRANSCRIPTION FACTOR A, ISOFORM B"/>
    <property type="match status" value="1"/>
</dbReference>
<feature type="region of interest" description="Disordered" evidence="3">
    <location>
        <begin position="148"/>
        <end position="208"/>
    </location>
</feature>
<evidence type="ECO:0000313" key="6">
    <source>
        <dbReference type="Proteomes" id="UP001295684"/>
    </source>
</evidence>
<keyword evidence="1 2" id="KW-0238">DNA-binding</keyword>
<feature type="region of interest" description="Disordered" evidence="3">
    <location>
        <begin position="29"/>
        <end position="84"/>
    </location>
</feature>
<name>A0AAD1UIG5_EUPCR</name>
<dbReference type="GO" id="GO:0005634">
    <property type="term" value="C:nucleus"/>
    <property type="evidence" value="ECO:0007669"/>
    <property type="project" value="UniProtKB-UniRule"/>
</dbReference>
<dbReference type="InterPro" id="IPR009071">
    <property type="entry name" value="HMG_box_dom"/>
</dbReference>
<sequence length="208" mass="23660">MEGQNIQKETAELFSTISKSFARLAEIMRGEASEDSFSTKAKGKSTKSSKSEKSKNEKAPKGKKQKKSKAEKDPNAPKKPLTAFMLYTNKRREEVMKENPGLKITEISSIIGREWKELTEEEKDIWKEKHNDAKLIYELNVFNYKKGKGQLVENEPTYKSKSKGNAEGQKSAMKTMSGKKRKKYSEDGSSIESSSEEEEIKPKRHKAK</sequence>
<keyword evidence="2" id="KW-0539">Nucleus</keyword>
<keyword evidence="6" id="KW-1185">Reference proteome</keyword>
<dbReference type="Pfam" id="PF00505">
    <property type="entry name" value="HMG_box"/>
    <property type="match status" value="1"/>
</dbReference>
<feature type="domain" description="HMG box" evidence="4">
    <location>
        <begin position="77"/>
        <end position="145"/>
    </location>
</feature>
<dbReference type="SUPFAM" id="SSF47095">
    <property type="entry name" value="HMG-box"/>
    <property type="match status" value="1"/>
</dbReference>
<dbReference type="GO" id="GO:0003677">
    <property type="term" value="F:DNA binding"/>
    <property type="evidence" value="ECO:0007669"/>
    <property type="project" value="UniProtKB-UniRule"/>
</dbReference>
<dbReference type="Proteomes" id="UP001295684">
    <property type="component" value="Unassembled WGS sequence"/>
</dbReference>
<accession>A0AAD1UIG5</accession>
<dbReference type="InterPro" id="IPR050342">
    <property type="entry name" value="HMGB"/>
</dbReference>
<proteinExistence type="predicted"/>
<dbReference type="PROSITE" id="PS50118">
    <property type="entry name" value="HMG_BOX_2"/>
    <property type="match status" value="1"/>
</dbReference>
<reference evidence="5" key="1">
    <citation type="submission" date="2023-07" db="EMBL/GenBank/DDBJ databases">
        <authorList>
            <consortium name="AG Swart"/>
            <person name="Singh M."/>
            <person name="Singh A."/>
            <person name="Seah K."/>
            <person name="Emmerich C."/>
        </authorList>
    </citation>
    <scope>NUCLEOTIDE SEQUENCE</scope>
    <source>
        <strain evidence="5">DP1</strain>
    </source>
</reference>